<reference evidence="4" key="1">
    <citation type="journal article" date="2019" name="Int. J. Syst. Evol. Microbiol.">
        <title>The Global Catalogue of Microorganisms (GCM) 10K type strain sequencing project: providing services to taxonomists for standard genome sequencing and annotation.</title>
        <authorList>
            <consortium name="The Broad Institute Genomics Platform"/>
            <consortium name="The Broad Institute Genome Sequencing Center for Infectious Disease"/>
            <person name="Wu L."/>
            <person name="Ma J."/>
        </authorList>
    </citation>
    <scope>NUCLEOTIDE SEQUENCE [LARGE SCALE GENOMIC DNA]</scope>
    <source>
        <strain evidence="4">CGMCC 1.12851</strain>
    </source>
</reference>
<gene>
    <name evidence="3" type="ORF">GCM10010833_21220</name>
</gene>
<keyword evidence="4" id="KW-1185">Reference proteome</keyword>
<evidence type="ECO:0000256" key="1">
    <source>
        <dbReference type="ARBA" id="ARBA00007613"/>
    </source>
</evidence>
<comment type="similarity">
    <text evidence="1 2">Belongs to the outer membrane factor (OMF) (TC 1.B.17) family.</text>
</comment>
<organism evidence="3 4">
    <name type="scientific">Blastomonas aquatica</name>
    <dbReference type="NCBI Taxonomy" id="1510276"/>
    <lineage>
        <taxon>Bacteria</taxon>
        <taxon>Pseudomonadati</taxon>
        <taxon>Pseudomonadota</taxon>
        <taxon>Alphaproteobacteria</taxon>
        <taxon>Sphingomonadales</taxon>
        <taxon>Sphingomonadaceae</taxon>
        <taxon>Blastomonas</taxon>
    </lineage>
</organism>
<keyword evidence="2" id="KW-0564">Palmitate</keyword>
<feature type="signal peptide" evidence="2">
    <location>
        <begin position="1"/>
        <end position="29"/>
    </location>
</feature>
<name>A0ABQ1JD09_9SPHN</name>
<dbReference type="EMBL" id="BMGD01000003">
    <property type="protein sequence ID" value="GGB65811.1"/>
    <property type="molecule type" value="Genomic_DNA"/>
</dbReference>
<dbReference type="InterPro" id="IPR010131">
    <property type="entry name" value="MdtP/NodT-like"/>
</dbReference>
<evidence type="ECO:0000313" key="3">
    <source>
        <dbReference type="EMBL" id="GGB65811.1"/>
    </source>
</evidence>
<comment type="subcellular location">
    <subcellularLocation>
        <location evidence="2">Cell membrane</location>
        <topology evidence="2">Lipid-anchor</topology>
    </subcellularLocation>
</comment>
<keyword evidence="2" id="KW-0732">Signal</keyword>
<dbReference type="Gene3D" id="2.20.200.10">
    <property type="entry name" value="Outer membrane efflux proteins (OEP)"/>
    <property type="match status" value="1"/>
</dbReference>
<dbReference type="PANTHER" id="PTHR30203">
    <property type="entry name" value="OUTER MEMBRANE CATION EFFLUX PROTEIN"/>
    <property type="match status" value="1"/>
</dbReference>
<keyword evidence="2" id="KW-1134">Transmembrane beta strand</keyword>
<dbReference type="Pfam" id="PF02321">
    <property type="entry name" value="OEP"/>
    <property type="match status" value="2"/>
</dbReference>
<evidence type="ECO:0000256" key="2">
    <source>
        <dbReference type="RuleBase" id="RU362097"/>
    </source>
</evidence>
<feature type="chain" id="PRO_5045011454" evidence="2">
    <location>
        <begin position="30"/>
        <end position="492"/>
    </location>
</feature>
<dbReference type="RefSeq" id="WP_188514366.1">
    <property type="nucleotide sequence ID" value="NZ_BMGD01000003.1"/>
</dbReference>
<keyword evidence="2" id="KW-0449">Lipoprotein</keyword>
<proteinExistence type="inferred from homology"/>
<comment type="caution">
    <text evidence="3">The sequence shown here is derived from an EMBL/GenBank/DDBJ whole genome shotgun (WGS) entry which is preliminary data.</text>
</comment>
<dbReference type="InterPro" id="IPR003423">
    <property type="entry name" value="OMP_efflux"/>
</dbReference>
<accession>A0ABQ1JD09</accession>
<keyword evidence="2" id="KW-0812">Transmembrane</keyword>
<dbReference type="SUPFAM" id="SSF56954">
    <property type="entry name" value="Outer membrane efflux proteins (OEP)"/>
    <property type="match status" value="1"/>
</dbReference>
<keyword evidence="2" id="KW-0472">Membrane</keyword>
<dbReference type="Proteomes" id="UP000614261">
    <property type="component" value="Unassembled WGS sequence"/>
</dbReference>
<dbReference type="PANTHER" id="PTHR30203:SF29">
    <property type="entry name" value="PROTEIN CYAE"/>
    <property type="match status" value="1"/>
</dbReference>
<dbReference type="Gene3D" id="1.20.1600.10">
    <property type="entry name" value="Outer membrane efflux proteins (OEP)"/>
    <property type="match status" value="1"/>
</dbReference>
<protein>
    <submittedName>
        <fullName evidence="3">Transporter</fullName>
    </submittedName>
</protein>
<dbReference type="NCBIfam" id="TIGR01845">
    <property type="entry name" value="outer_NodT"/>
    <property type="match status" value="1"/>
</dbReference>
<evidence type="ECO:0000313" key="4">
    <source>
        <dbReference type="Proteomes" id="UP000614261"/>
    </source>
</evidence>
<dbReference type="PROSITE" id="PS51257">
    <property type="entry name" value="PROKAR_LIPOPROTEIN"/>
    <property type="match status" value="1"/>
</dbReference>
<sequence length="492" mass="52011">MIKADNTTRERAGALLRAGLLCATLAGCAAVPTRPEPPVPLPERFVAPAEAPAGDAVAVADRWWTSFGDERLELLVEAAVSDNPAIGQAVAQTEIAAAQARIARADLFPQVSAALAASRQRQNLAGLGPIGALPGTPGGDLPSGFTFNNFSTALEVQWELDIWGLLSSQTAAARADFLASAENLRATRQAIAAQAGRLYFQVVESRAQLAVAQTTEAALTEIERQIANRARAGIAPPSDQLLASANLGAAQAGVEQRREALEQATRQFEILLRDYPAGTIATPDTLPAVPPPPPAGLPADLLVRRPDVAAAELSLHAAGYRLEASRRSFLPGIGLTGSIGTASQDIGRLFDPGSLVWTIAGRLLQPIFQGGRLRAQVRSAEGQRDEALEVYAEVALQALSEVETALAIEQVLARREAASDTAARAAEGAVEIAFNRYREGLDPFLNVLEAQQRALDSRSAQIATRRARLENRINLHLALGGDFVAPAEATRN</sequence>